<gene>
    <name evidence="1" type="ORF">RN001_012481</name>
</gene>
<evidence type="ECO:0000313" key="1">
    <source>
        <dbReference type="EMBL" id="KAK4876059.1"/>
    </source>
</evidence>
<comment type="caution">
    <text evidence="1">The sequence shown here is derived from an EMBL/GenBank/DDBJ whole genome shotgun (WGS) entry which is preliminary data.</text>
</comment>
<dbReference type="Proteomes" id="UP001353858">
    <property type="component" value="Unassembled WGS sequence"/>
</dbReference>
<dbReference type="AlphaFoldDB" id="A0AAN7SF75"/>
<accession>A0AAN7SF75</accession>
<sequence length="184" mass="21146">MYKWGCDGSQQTTFKQKFLNNSDSDANIFQSLFVPLQLSCGHEKKLIWQNPLPSSPRHCRPIRIRFVKETADISKEEISYIENKINLLEPTQITQVNKKFLVKHVMMFTMVDAKVCNAATDTKSTMKCYICGATSKDFNNLSARKQINEDALKFGLSTLHAKIRLFEAVLHLAYKLPVKKWQLS</sequence>
<dbReference type="EMBL" id="JARPUR010000005">
    <property type="protein sequence ID" value="KAK4876059.1"/>
    <property type="molecule type" value="Genomic_DNA"/>
</dbReference>
<name>A0AAN7SF75_9COLE</name>
<protein>
    <submittedName>
        <fullName evidence="1">Uncharacterized protein</fullName>
    </submittedName>
</protein>
<reference evidence="2" key="1">
    <citation type="submission" date="2023-01" db="EMBL/GenBank/DDBJ databases">
        <title>Key to firefly adult light organ development and bioluminescence: homeobox transcription factors regulate luciferase expression and transportation to peroxisome.</title>
        <authorList>
            <person name="Fu X."/>
        </authorList>
    </citation>
    <scope>NUCLEOTIDE SEQUENCE [LARGE SCALE GENOMIC DNA]</scope>
</reference>
<proteinExistence type="predicted"/>
<keyword evidence="2" id="KW-1185">Reference proteome</keyword>
<organism evidence="1 2">
    <name type="scientific">Aquatica leii</name>
    <dbReference type="NCBI Taxonomy" id="1421715"/>
    <lineage>
        <taxon>Eukaryota</taxon>
        <taxon>Metazoa</taxon>
        <taxon>Ecdysozoa</taxon>
        <taxon>Arthropoda</taxon>
        <taxon>Hexapoda</taxon>
        <taxon>Insecta</taxon>
        <taxon>Pterygota</taxon>
        <taxon>Neoptera</taxon>
        <taxon>Endopterygota</taxon>
        <taxon>Coleoptera</taxon>
        <taxon>Polyphaga</taxon>
        <taxon>Elateriformia</taxon>
        <taxon>Elateroidea</taxon>
        <taxon>Lampyridae</taxon>
        <taxon>Luciolinae</taxon>
        <taxon>Aquatica</taxon>
    </lineage>
</organism>
<evidence type="ECO:0000313" key="2">
    <source>
        <dbReference type="Proteomes" id="UP001353858"/>
    </source>
</evidence>